<organism evidence="3 4">
    <name type="scientific">Lingula anatina</name>
    <name type="common">Brachiopod</name>
    <name type="synonym">Lingula unguis</name>
    <dbReference type="NCBI Taxonomy" id="7574"/>
    <lineage>
        <taxon>Eukaryota</taxon>
        <taxon>Metazoa</taxon>
        <taxon>Spiralia</taxon>
        <taxon>Lophotrochozoa</taxon>
        <taxon>Brachiopoda</taxon>
        <taxon>Linguliformea</taxon>
        <taxon>Lingulata</taxon>
        <taxon>Lingulida</taxon>
        <taxon>Linguloidea</taxon>
        <taxon>Lingulidae</taxon>
        <taxon>Lingula</taxon>
    </lineage>
</organism>
<dbReference type="Proteomes" id="UP000085678">
    <property type="component" value="Unplaced"/>
</dbReference>
<dbReference type="AlphaFoldDB" id="A0A1S3HQI0"/>
<dbReference type="InParanoid" id="A0A1S3HQI0"/>
<dbReference type="KEGG" id="lak:106156903"/>
<dbReference type="RefSeq" id="XP_013387796.1">
    <property type="nucleotide sequence ID" value="XM_013532342.1"/>
</dbReference>
<evidence type="ECO:0000256" key="2">
    <source>
        <dbReference type="SAM" id="Phobius"/>
    </source>
</evidence>
<protein>
    <submittedName>
        <fullName evidence="4">Uncharacterized protein LOC106156903</fullName>
    </submittedName>
</protein>
<dbReference type="GeneID" id="106156903"/>
<proteinExistence type="predicted"/>
<evidence type="ECO:0000256" key="1">
    <source>
        <dbReference type="SAM" id="MobiDB-lite"/>
    </source>
</evidence>
<gene>
    <name evidence="4" type="primary">LOC106156903</name>
</gene>
<keyword evidence="3" id="KW-1185">Reference proteome</keyword>
<evidence type="ECO:0000313" key="4">
    <source>
        <dbReference type="RefSeq" id="XP_013387796.1"/>
    </source>
</evidence>
<keyword evidence="2" id="KW-0472">Membrane</keyword>
<feature type="transmembrane region" description="Helical" evidence="2">
    <location>
        <begin position="12"/>
        <end position="34"/>
    </location>
</feature>
<feature type="region of interest" description="Disordered" evidence="1">
    <location>
        <begin position="66"/>
        <end position="105"/>
    </location>
</feature>
<accession>A0A1S3HQI0</accession>
<reference evidence="4" key="1">
    <citation type="submission" date="2025-08" db="UniProtKB">
        <authorList>
            <consortium name="RefSeq"/>
        </authorList>
    </citation>
    <scope>IDENTIFICATION</scope>
    <source>
        <tissue evidence="4">Gonads</tissue>
    </source>
</reference>
<sequence>MSHQGGPSKGGVIAGTVIAVLLVLVILILGLLWWKRRDMLLSLFNKGKGKSSTNEYDSPYVYQDPHGIKSIKENPTKNKNDSSVHIYSEPSKTSPKPTYKGDQSPVLMRNNTLYSAGTDEPFYNTADDPKYYAANSNDYTYTQPSGFKSDPKENHYYTTPGKADDVYYSTVAKEVDDANEQNRRWNGDTPQSNVPQYADVIPRSKRASDPNVADDIDDYCLAREPNPTNQQEPYYFVLENPADTTHYQNTN</sequence>
<name>A0A1S3HQI0_LINAN</name>
<keyword evidence="2" id="KW-0812">Transmembrane</keyword>
<keyword evidence="2" id="KW-1133">Transmembrane helix</keyword>
<evidence type="ECO:0000313" key="3">
    <source>
        <dbReference type="Proteomes" id="UP000085678"/>
    </source>
</evidence>
<feature type="compositionally biased region" description="Basic and acidic residues" evidence="1">
    <location>
        <begin position="66"/>
        <end position="82"/>
    </location>
</feature>
<feature type="compositionally biased region" description="Polar residues" evidence="1">
    <location>
        <begin position="83"/>
        <end position="96"/>
    </location>
</feature>